<gene>
    <name evidence="2" type="ORF">FWILDA_LOCUS547</name>
</gene>
<dbReference type="EMBL" id="CAMKVN010000036">
    <property type="protein sequence ID" value="CAI2162419.1"/>
    <property type="molecule type" value="Genomic_DNA"/>
</dbReference>
<dbReference type="AlphaFoldDB" id="A0A9W4WTH3"/>
<keyword evidence="1" id="KW-0175">Coiled coil</keyword>
<proteinExistence type="predicted"/>
<evidence type="ECO:0000256" key="1">
    <source>
        <dbReference type="SAM" id="Coils"/>
    </source>
</evidence>
<feature type="coiled-coil region" evidence="1">
    <location>
        <begin position="56"/>
        <end position="97"/>
    </location>
</feature>
<organism evidence="2 3">
    <name type="scientific">Funneliformis geosporum</name>
    <dbReference type="NCBI Taxonomy" id="1117311"/>
    <lineage>
        <taxon>Eukaryota</taxon>
        <taxon>Fungi</taxon>
        <taxon>Fungi incertae sedis</taxon>
        <taxon>Mucoromycota</taxon>
        <taxon>Glomeromycotina</taxon>
        <taxon>Glomeromycetes</taxon>
        <taxon>Glomerales</taxon>
        <taxon>Glomeraceae</taxon>
        <taxon>Funneliformis</taxon>
    </lineage>
</organism>
<accession>A0A9W4WTH3</accession>
<sequence length="101" mass="11741">MTKLCLLEIGNTDIDSGLEYLPISLREFDCMSAERKEAKVNLIAEELRKLGEIGENEKEKKVGEITEKQRDNLKEQVRQLQKKLEDLQIKENRIEILPENS</sequence>
<evidence type="ECO:0000313" key="2">
    <source>
        <dbReference type="EMBL" id="CAI2162419.1"/>
    </source>
</evidence>
<protein>
    <submittedName>
        <fullName evidence="2">10699_t:CDS:1</fullName>
    </submittedName>
</protein>
<reference evidence="2" key="1">
    <citation type="submission" date="2022-08" db="EMBL/GenBank/DDBJ databases">
        <authorList>
            <person name="Kallberg Y."/>
            <person name="Tangrot J."/>
            <person name="Rosling A."/>
        </authorList>
    </citation>
    <scope>NUCLEOTIDE SEQUENCE</scope>
    <source>
        <strain evidence="2">Wild A</strain>
    </source>
</reference>
<evidence type="ECO:0000313" key="3">
    <source>
        <dbReference type="Proteomes" id="UP001153678"/>
    </source>
</evidence>
<name>A0A9W4WTH3_9GLOM</name>
<dbReference type="Proteomes" id="UP001153678">
    <property type="component" value="Unassembled WGS sequence"/>
</dbReference>
<keyword evidence="3" id="KW-1185">Reference proteome</keyword>
<dbReference type="OrthoDB" id="2397279at2759"/>
<comment type="caution">
    <text evidence="2">The sequence shown here is derived from an EMBL/GenBank/DDBJ whole genome shotgun (WGS) entry which is preliminary data.</text>
</comment>